<evidence type="ECO:0000256" key="3">
    <source>
        <dbReference type="ARBA" id="ARBA00022670"/>
    </source>
</evidence>
<gene>
    <name evidence="8" type="ORF">ADICEAN_01785</name>
</gene>
<sequence length="738" mass="83031">MYKRLVLLVLAGVLSLGSLYANEGMWLPLLVKRLNEADMQKMGLQLTAEEIYSVNQSSLKDAIVSLGGFCTAEVISSQGLLLTNHHCAYGAIQTHSSVEQDYLSDGFWAKTKADELPNKGLYARFLVRMEDVSQQVLAAVKEGMSEEERAAAIAAVTKTLSEQAKGNSHYDVVVRDFFHGNEFYLFVYETFTDVRLVGAPPESIGKYGGDTDNWMWPRHTGDFALFRVYSAPDGKPAPYAAENVPLKPKHHLPVSLQGVQEGDFAMVFGYPGSTDRYLTSYGVKQALEQTNPTRVKIRDLRLKLLKEDMDKNKDVRIKYASKYASVANYWKYFIGQSKGLENLDVLSKKETLEQEFTTWVNASEDRKKQWAEALPLVQQSYEQSYEANLSYLYLAEAALGTEIIRFANTFRSLETALMSTETDQARIASLIASLQERTSSHFKDYNAPTDRKVMEHLLRLYYQDVPKKDHPEIFQQVEKKYKGNFVKWAADVFAKSMFASEAATLAFLQKPELKKLQADPAFAAASSIINKYNKEIYPRMQPIQAQREKGNRLFVQGLRQMQPDRKFYPNANSTMRLTYGTVGSYAPRDGVIYSYYTTMEGVMQKKDNSDPEFAVPPKLDELYARKDWGPYANSQGELPVAFITNNDITGGNSGSPVLDGKGHLIGVAFDGNWEAMSGDIAFEPQLQRCINVDIRYVLFIIDKFAGAGHLVEEMTLVYPDKDQQDAKLAPATLIKAGQ</sequence>
<dbReference type="Gene3D" id="2.40.10.10">
    <property type="entry name" value="Trypsin-like serine proteases"/>
    <property type="match status" value="1"/>
</dbReference>
<keyword evidence="9" id="KW-1185">Reference proteome</keyword>
<evidence type="ECO:0000256" key="4">
    <source>
        <dbReference type="ARBA" id="ARBA00022729"/>
    </source>
</evidence>
<dbReference type="InterPro" id="IPR019500">
    <property type="entry name" value="Pep_S46"/>
</dbReference>
<dbReference type="eggNOG" id="COG3591">
    <property type="taxonomic scope" value="Bacteria"/>
</dbReference>
<evidence type="ECO:0000256" key="5">
    <source>
        <dbReference type="ARBA" id="ARBA00022801"/>
    </source>
</evidence>
<dbReference type="Pfam" id="PF10459">
    <property type="entry name" value="Peptidase_S46"/>
    <property type="match status" value="1"/>
</dbReference>
<comment type="caution">
    <text evidence="8">The sequence shown here is derived from an EMBL/GenBank/DDBJ whole genome shotgun (WGS) entry which is preliminary data.</text>
</comment>
<evidence type="ECO:0000313" key="8">
    <source>
        <dbReference type="EMBL" id="EMR03056.1"/>
    </source>
</evidence>
<dbReference type="GO" id="GO:0008239">
    <property type="term" value="F:dipeptidyl-peptidase activity"/>
    <property type="evidence" value="ECO:0007669"/>
    <property type="project" value="UniProtKB-UniRule"/>
</dbReference>
<dbReference type="OrthoDB" id="9805367at2"/>
<keyword evidence="4" id="KW-0732">Signal</keyword>
<name>M7N743_9BACT</name>
<keyword evidence="5 7" id="KW-0378">Hydrolase</keyword>
<evidence type="ECO:0000256" key="7">
    <source>
        <dbReference type="RuleBase" id="RU366067"/>
    </source>
</evidence>
<dbReference type="GO" id="GO:0070009">
    <property type="term" value="F:serine-type aminopeptidase activity"/>
    <property type="evidence" value="ECO:0007669"/>
    <property type="project" value="UniProtKB-UniRule"/>
</dbReference>
<comment type="function">
    <text evidence="7">Catalyzes the removal of dipeptides from the N-terminus of oligopeptides.</text>
</comment>
<evidence type="ECO:0000256" key="1">
    <source>
        <dbReference type="ARBA" id="ARBA00010491"/>
    </source>
</evidence>
<reference evidence="8 9" key="1">
    <citation type="journal article" date="2013" name="Genome Announc.">
        <title>Draft Genome Sequence of Cesiribacter andamanensis Strain AMV16T, Isolated from a Soil Sample from a Mud Volcano in the Andaman Islands, India.</title>
        <authorList>
            <person name="Shivaji S."/>
            <person name="Ara S."/>
            <person name="Begum Z."/>
            <person name="Srinivas T.N."/>
            <person name="Singh A."/>
            <person name="Kumar Pinnaka A."/>
        </authorList>
    </citation>
    <scope>NUCLEOTIDE SEQUENCE [LARGE SCALE GENOMIC DNA]</scope>
    <source>
        <strain evidence="8 9">AMV16</strain>
    </source>
</reference>
<evidence type="ECO:0000256" key="6">
    <source>
        <dbReference type="ARBA" id="ARBA00022825"/>
    </source>
</evidence>
<comment type="similarity">
    <text evidence="1 7">Belongs to the peptidase S46 family.</text>
</comment>
<dbReference type="EC" id="3.4.14.-" evidence="7"/>
<evidence type="ECO:0000313" key="9">
    <source>
        <dbReference type="Proteomes" id="UP000011910"/>
    </source>
</evidence>
<dbReference type="InterPro" id="IPR009003">
    <property type="entry name" value="Peptidase_S1_PA"/>
</dbReference>
<dbReference type="GO" id="GO:0006508">
    <property type="term" value="P:proteolysis"/>
    <property type="evidence" value="ECO:0007669"/>
    <property type="project" value="UniProtKB-KW"/>
</dbReference>
<dbReference type="Proteomes" id="UP000011910">
    <property type="component" value="Unassembled WGS sequence"/>
</dbReference>
<keyword evidence="2 7" id="KW-0031">Aminopeptidase</keyword>
<proteinExistence type="inferred from homology"/>
<dbReference type="GO" id="GO:0043171">
    <property type="term" value="P:peptide catabolic process"/>
    <property type="evidence" value="ECO:0007669"/>
    <property type="project" value="UniProtKB-UniRule"/>
</dbReference>
<dbReference type="RefSeq" id="WP_009195181.1">
    <property type="nucleotide sequence ID" value="NZ_AODQ01000036.1"/>
</dbReference>
<dbReference type="STRING" id="1279009.ADICEAN_01785"/>
<keyword evidence="3 7" id="KW-0645">Protease</keyword>
<dbReference type="AlphaFoldDB" id="M7N743"/>
<dbReference type="PATRIC" id="fig|1279009.4.peg.1814"/>
<keyword evidence="6 7" id="KW-0720">Serine protease</keyword>
<dbReference type="InterPro" id="IPR043504">
    <property type="entry name" value="Peptidase_S1_PA_chymotrypsin"/>
</dbReference>
<dbReference type="SUPFAM" id="SSF50494">
    <property type="entry name" value="Trypsin-like serine proteases"/>
    <property type="match status" value="1"/>
</dbReference>
<dbReference type="PANTHER" id="PTHR38469:SF1">
    <property type="entry name" value="PERIPLASMIC PEPTIDASE SUBFAMILY S1B"/>
    <property type="match status" value="1"/>
</dbReference>
<evidence type="ECO:0000256" key="2">
    <source>
        <dbReference type="ARBA" id="ARBA00022438"/>
    </source>
</evidence>
<protein>
    <recommendedName>
        <fullName evidence="7">Dipeptidyl-peptidase</fullName>
        <ecNumber evidence="7">3.4.14.-</ecNumber>
    </recommendedName>
</protein>
<accession>M7N743</accession>
<organism evidence="8 9">
    <name type="scientific">Cesiribacter andamanensis AMV16</name>
    <dbReference type="NCBI Taxonomy" id="1279009"/>
    <lineage>
        <taxon>Bacteria</taxon>
        <taxon>Pseudomonadati</taxon>
        <taxon>Bacteroidota</taxon>
        <taxon>Cytophagia</taxon>
        <taxon>Cytophagales</taxon>
        <taxon>Cesiribacteraceae</taxon>
        <taxon>Cesiribacter</taxon>
    </lineage>
</organism>
<dbReference type="EMBL" id="AODQ01000036">
    <property type="protein sequence ID" value="EMR03056.1"/>
    <property type="molecule type" value="Genomic_DNA"/>
</dbReference>
<dbReference type="PANTHER" id="PTHR38469">
    <property type="entry name" value="PERIPLASMIC PEPTIDASE SUBFAMILY S1B"/>
    <property type="match status" value="1"/>
</dbReference>